<dbReference type="EMBL" id="BJUI01000001">
    <property type="protein sequence ID" value="GEK41304.1"/>
    <property type="molecule type" value="Genomic_DNA"/>
</dbReference>
<comment type="caution">
    <text evidence="1">The sequence shown here is derived from an EMBL/GenBank/DDBJ whole genome shotgun (WGS) entry which is preliminary data.</text>
</comment>
<dbReference type="GeneID" id="29933408"/>
<evidence type="ECO:0000313" key="2">
    <source>
        <dbReference type="Proteomes" id="UP000321722"/>
    </source>
</evidence>
<protein>
    <submittedName>
        <fullName evidence="1">Uncharacterized protein</fullName>
    </submittedName>
</protein>
<accession>A0A510WQ14</accession>
<evidence type="ECO:0000313" key="1">
    <source>
        <dbReference type="EMBL" id="GEK41304.1"/>
    </source>
</evidence>
<dbReference type="RefSeq" id="WP_057827958.1">
    <property type="nucleotide sequence ID" value="NZ_BAAACL010000015.1"/>
</dbReference>
<sequence>MTTNIFQWKFILNAEEVKSLVDALENSQRVDIKLKRKAEFITDSEKIHAELDDVFKKLGLMTE</sequence>
<organism evidence="1 2">
    <name type="scientific">Ligilactobacillus aviarius</name>
    <dbReference type="NCBI Taxonomy" id="1606"/>
    <lineage>
        <taxon>Bacteria</taxon>
        <taxon>Bacillati</taxon>
        <taxon>Bacillota</taxon>
        <taxon>Bacilli</taxon>
        <taxon>Lactobacillales</taxon>
        <taxon>Lactobacillaceae</taxon>
        <taxon>Ligilactobacillus</taxon>
    </lineage>
</organism>
<gene>
    <name evidence="1" type="ORF">LAV01_01360</name>
</gene>
<proteinExistence type="predicted"/>
<dbReference type="Proteomes" id="UP000321722">
    <property type="component" value="Unassembled WGS sequence"/>
</dbReference>
<dbReference type="AlphaFoldDB" id="A0A510WQ14"/>
<reference evidence="1 2" key="1">
    <citation type="submission" date="2019-07" db="EMBL/GenBank/DDBJ databases">
        <title>Whole genome shotgun sequence of Lactobacillus aviarius subsp. aviarius NBRC 102162.</title>
        <authorList>
            <person name="Hosoyama A."/>
            <person name="Uohara A."/>
            <person name="Ohji S."/>
            <person name="Ichikawa N."/>
        </authorList>
    </citation>
    <scope>NUCLEOTIDE SEQUENCE [LARGE SCALE GENOMIC DNA]</scope>
    <source>
        <strain evidence="1 2">NBRC 102162</strain>
    </source>
</reference>
<name>A0A510WQ14_9LACO</name>
<keyword evidence="2" id="KW-1185">Reference proteome</keyword>